<dbReference type="AlphaFoldDB" id="A0A8S0WH54"/>
<dbReference type="Proteomes" id="UP001071230">
    <property type="component" value="Unassembled WGS sequence"/>
</dbReference>
<reference evidence="3" key="1">
    <citation type="submission" date="2014-11" db="EMBL/GenBank/DDBJ databases">
        <authorList>
            <person name="Hornung B.V."/>
        </authorList>
    </citation>
    <scope>NUCLEOTIDE SEQUENCE</scope>
    <source>
        <strain evidence="3">INE</strain>
    </source>
</reference>
<keyword evidence="1" id="KW-0812">Transmembrane</keyword>
<keyword evidence="1" id="KW-0472">Membrane</keyword>
<dbReference type="Proteomes" id="UP000836597">
    <property type="component" value="Chromosome"/>
</dbReference>
<feature type="transmembrane region" description="Helical" evidence="1">
    <location>
        <begin position="12"/>
        <end position="31"/>
    </location>
</feature>
<protein>
    <submittedName>
        <fullName evidence="2">Uncharacterized protein</fullName>
    </submittedName>
</protein>
<dbReference type="KEGG" id="aacx:DEACI_3126"/>
<evidence type="ECO:0000313" key="4">
    <source>
        <dbReference type="Proteomes" id="UP001071230"/>
    </source>
</evidence>
<keyword evidence="1" id="KW-1133">Transmembrane helix</keyword>
<name>A0A8S0WH54_9FIRM</name>
<accession>A0A8S0WH54</accession>
<dbReference type="EMBL" id="LR746496">
    <property type="protein sequence ID" value="CAA7602452.1"/>
    <property type="molecule type" value="Genomic_DNA"/>
</dbReference>
<evidence type="ECO:0000313" key="2">
    <source>
        <dbReference type="EMBL" id="CAA7602452.1"/>
    </source>
</evidence>
<keyword evidence="4" id="KW-1185">Reference proteome</keyword>
<proteinExistence type="predicted"/>
<gene>
    <name evidence="3" type="ORF">DEACI_0327</name>
    <name evidence="2" type="ORF">DEACI_3126</name>
</gene>
<sequence length="32" mass="3647">MLKSFREHWLQVSTLAMLGLDIVFICLVLAAK</sequence>
<dbReference type="EMBL" id="CDGJ01000005">
    <property type="protein sequence ID" value="CEJ05907.1"/>
    <property type="molecule type" value="Genomic_DNA"/>
</dbReference>
<reference evidence="2" key="2">
    <citation type="submission" date="2020-01" db="EMBL/GenBank/DDBJ databases">
        <authorList>
            <person name="Hornung B."/>
        </authorList>
    </citation>
    <scope>NUCLEOTIDE SEQUENCE</scope>
    <source>
        <strain evidence="2">PacBioINE</strain>
    </source>
</reference>
<evidence type="ECO:0000313" key="3">
    <source>
        <dbReference type="EMBL" id="CEJ05907.1"/>
    </source>
</evidence>
<evidence type="ECO:0000256" key="1">
    <source>
        <dbReference type="SAM" id="Phobius"/>
    </source>
</evidence>
<organism evidence="2">
    <name type="scientific">Acididesulfobacillus acetoxydans</name>
    <dbReference type="NCBI Taxonomy" id="1561005"/>
    <lineage>
        <taxon>Bacteria</taxon>
        <taxon>Bacillati</taxon>
        <taxon>Bacillota</taxon>
        <taxon>Clostridia</taxon>
        <taxon>Eubacteriales</taxon>
        <taxon>Peptococcaceae</taxon>
        <taxon>Acididesulfobacillus</taxon>
    </lineage>
</organism>